<evidence type="ECO:0000313" key="1">
    <source>
        <dbReference type="EMBL" id="SDO05804.1"/>
    </source>
</evidence>
<reference evidence="2" key="1">
    <citation type="submission" date="2016-10" db="EMBL/GenBank/DDBJ databases">
        <authorList>
            <person name="Varghese N."/>
            <person name="Submissions S."/>
        </authorList>
    </citation>
    <scope>NUCLEOTIDE SEQUENCE [LARGE SCALE GENOMIC DNA]</scope>
    <source>
        <strain evidence="2">CGMCC 1.3703</strain>
    </source>
</reference>
<dbReference type="Proteomes" id="UP000198860">
    <property type="component" value="Unassembled WGS sequence"/>
</dbReference>
<dbReference type="AlphaFoldDB" id="A0A1H0GFZ4"/>
<dbReference type="EMBL" id="FNIZ01000002">
    <property type="protein sequence ID" value="SDO05804.1"/>
    <property type="molecule type" value="Genomic_DNA"/>
</dbReference>
<dbReference type="InterPro" id="IPR019587">
    <property type="entry name" value="Polyketide_cyclase/dehydratase"/>
</dbReference>
<protein>
    <submittedName>
        <fullName evidence="1">Ligand-binding SRPBCC domain-containing protein</fullName>
    </submittedName>
</protein>
<sequence length="162" mass="18468">MEVPVIVQRTFIKAPVDVCFDLARNVDVHTQTTSKTNEKAVAGVTEGLMEEGDEVTWEATHFGIRQRLTARITEMDRPHRFVDVMVKGTFHSFTHTHEFFEKTEVTVMVDTFAYKSPLGPLGMLADRLFLEKYMRSFIELRAAGLKKMAEKEKGSEVNSEPK</sequence>
<dbReference type="InterPro" id="IPR023393">
    <property type="entry name" value="START-like_dom_sf"/>
</dbReference>
<gene>
    <name evidence="1" type="ORF">SAMN05421677_102313</name>
</gene>
<name>A0A1H0GFZ4_HALAD</name>
<dbReference type="Gene3D" id="3.30.530.20">
    <property type="match status" value="1"/>
</dbReference>
<accession>A0A1H0GFZ4</accession>
<organism evidence="1 2">
    <name type="scientific">Halobacillus aidingensis</name>
    <dbReference type="NCBI Taxonomy" id="240303"/>
    <lineage>
        <taxon>Bacteria</taxon>
        <taxon>Bacillati</taxon>
        <taxon>Bacillota</taxon>
        <taxon>Bacilli</taxon>
        <taxon>Bacillales</taxon>
        <taxon>Bacillaceae</taxon>
        <taxon>Halobacillus</taxon>
    </lineage>
</organism>
<dbReference type="CDD" id="cd07820">
    <property type="entry name" value="SRPBCC_3"/>
    <property type="match status" value="1"/>
</dbReference>
<proteinExistence type="predicted"/>
<keyword evidence="2" id="KW-1185">Reference proteome</keyword>
<evidence type="ECO:0000313" key="2">
    <source>
        <dbReference type="Proteomes" id="UP000198860"/>
    </source>
</evidence>
<dbReference type="STRING" id="240303.SAMN05421677_102313"/>
<dbReference type="Pfam" id="PF10604">
    <property type="entry name" value="Polyketide_cyc2"/>
    <property type="match status" value="1"/>
</dbReference>
<dbReference type="SUPFAM" id="SSF55961">
    <property type="entry name" value="Bet v1-like"/>
    <property type="match status" value="1"/>
</dbReference>